<feature type="domain" description="Aminoacyl-transfer RNA synthetases class-II family profile" evidence="4">
    <location>
        <begin position="18"/>
        <end position="310"/>
    </location>
</feature>
<dbReference type="Pfam" id="PF00152">
    <property type="entry name" value="tRNA-synt_2"/>
    <property type="match status" value="1"/>
</dbReference>
<proteinExistence type="predicted"/>
<sequence length="319" mass="34402">MTEPTWQPSATPETLRRRARLLADIRAFFARRDVLEADVPALSAAAAQEPQLDSLACGDAGWLHTSPEFGLKRLLAAGIGPVYQLSHVFRAGETGRWHNPEFSMLEWYRPGWGYPAVLAETEALLVELGAPPLARVGFDEVFTRLTGLDWRRAGADELQQRAAGAGLAPESEPAGLDDARRFEFWLDALVGLVLGPDLGRSAPCAVCDWPPSLAGLTRIRPGAMPVAERFEIYWQGVELANGGTELTDAATLRERFDRDAATRRALGKPCLPVDRALPAAMDAGLPDCAGVALGVDRLLALLLGFDSLAPALPFAADRS</sequence>
<dbReference type="Gene3D" id="3.30.930.10">
    <property type="entry name" value="Bira Bifunctional Protein, Domain 2"/>
    <property type="match status" value="1"/>
</dbReference>
<evidence type="ECO:0000256" key="1">
    <source>
        <dbReference type="ARBA" id="ARBA00022598"/>
    </source>
</evidence>
<dbReference type="NCBIfam" id="NF006828">
    <property type="entry name" value="PRK09350.1"/>
    <property type="match status" value="1"/>
</dbReference>
<keyword evidence="6" id="KW-1185">Reference proteome</keyword>
<dbReference type="Proteomes" id="UP001259982">
    <property type="component" value="Unassembled WGS sequence"/>
</dbReference>
<name>A0ABU3B6J7_9GAMM</name>
<reference evidence="5 6" key="1">
    <citation type="submission" date="2023-09" db="EMBL/GenBank/DDBJ databases">
        <authorList>
            <person name="Rey-Velasco X."/>
        </authorList>
    </citation>
    <scope>NUCLEOTIDE SEQUENCE [LARGE SCALE GENOMIC DNA]</scope>
    <source>
        <strain evidence="5 6">P385</strain>
    </source>
</reference>
<keyword evidence="3" id="KW-0067">ATP-binding</keyword>
<evidence type="ECO:0000313" key="6">
    <source>
        <dbReference type="Proteomes" id="UP001259982"/>
    </source>
</evidence>
<gene>
    <name evidence="5" type="primary">epmA</name>
    <name evidence="5" type="ORF">RM531_00455</name>
</gene>
<dbReference type="EMBL" id="JAVRHY010000001">
    <property type="protein sequence ID" value="MDT0616933.1"/>
    <property type="molecule type" value="Genomic_DNA"/>
</dbReference>
<accession>A0ABU3B6J7</accession>
<dbReference type="RefSeq" id="WP_311656454.1">
    <property type="nucleotide sequence ID" value="NZ_JAVRHY010000001.1"/>
</dbReference>
<dbReference type="PROSITE" id="PS50862">
    <property type="entry name" value="AA_TRNA_LIGASE_II"/>
    <property type="match status" value="1"/>
</dbReference>
<keyword evidence="2" id="KW-0547">Nucleotide-binding</keyword>
<organism evidence="5 6">
    <name type="scientific">Spectribacter acetivorans</name>
    <dbReference type="NCBI Taxonomy" id="3075603"/>
    <lineage>
        <taxon>Bacteria</taxon>
        <taxon>Pseudomonadati</taxon>
        <taxon>Pseudomonadota</taxon>
        <taxon>Gammaproteobacteria</taxon>
        <taxon>Salinisphaerales</taxon>
        <taxon>Salinisphaeraceae</taxon>
        <taxon>Spectribacter</taxon>
    </lineage>
</organism>
<dbReference type="PANTHER" id="PTHR42918">
    <property type="entry name" value="LYSYL-TRNA SYNTHETASE"/>
    <property type="match status" value="1"/>
</dbReference>
<dbReference type="PRINTS" id="PR00982">
    <property type="entry name" value="TRNASYNTHLYS"/>
</dbReference>
<protein>
    <submittedName>
        <fullName evidence="5">EF-P lysine aminoacylase EpmA</fullName>
    </submittedName>
</protein>
<dbReference type="PANTHER" id="PTHR42918:SF6">
    <property type="entry name" value="ELONGATION FACTOR P--(R)-BETA-LYSINE LIGASE"/>
    <property type="match status" value="1"/>
</dbReference>
<dbReference type="NCBIfam" id="TIGR00462">
    <property type="entry name" value="genX"/>
    <property type="match status" value="1"/>
</dbReference>
<dbReference type="InterPro" id="IPR045864">
    <property type="entry name" value="aa-tRNA-synth_II/BPL/LPL"/>
</dbReference>
<evidence type="ECO:0000256" key="2">
    <source>
        <dbReference type="ARBA" id="ARBA00022741"/>
    </source>
</evidence>
<evidence type="ECO:0000256" key="3">
    <source>
        <dbReference type="ARBA" id="ARBA00022840"/>
    </source>
</evidence>
<dbReference type="InterPro" id="IPR004525">
    <property type="entry name" value="EpmA"/>
</dbReference>
<keyword evidence="1" id="KW-0436">Ligase</keyword>
<evidence type="ECO:0000313" key="5">
    <source>
        <dbReference type="EMBL" id="MDT0616933.1"/>
    </source>
</evidence>
<dbReference type="InterPro" id="IPR018149">
    <property type="entry name" value="Lys-tRNA-synth_II_C"/>
</dbReference>
<comment type="caution">
    <text evidence="5">The sequence shown here is derived from an EMBL/GenBank/DDBJ whole genome shotgun (WGS) entry which is preliminary data.</text>
</comment>
<evidence type="ECO:0000259" key="4">
    <source>
        <dbReference type="PROSITE" id="PS50862"/>
    </source>
</evidence>
<dbReference type="InterPro" id="IPR006195">
    <property type="entry name" value="aa-tRNA-synth_II"/>
</dbReference>
<dbReference type="InterPro" id="IPR004364">
    <property type="entry name" value="Aa-tRNA-synt_II"/>
</dbReference>
<dbReference type="SUPFAM" id="SSF55681">
    <property type="entry name" value="Class II aaRS and biotin synthetases"/>
    <property type="match status" value="1"/>
</dbReference>